<accession>A0A9X1P8B0</accession>
<dbReference type="InterPro" id="IPR036388">
    <property type="entry name" value="WH-like_DNA-bd_sf"/>
</dbReference>
<feature type="domain" description="OmpR/PhoB-type" evidence="3">
    <location>
        <begin position="1"/>
        <end position="42"/>
    </location>
</feature>
<dbReference type="AlphaFoldDB" id="A0A9X1P8B0"/>
<feature type="DNA-binding region" description="OmpR/PhoB-type" evidence="2">
    <location>
        <begin position="1"/>
        <end position="42"/>
    </location>
</feature>
<evidence type="ECO:0000313" key="5">
    <source>
        <dbReference type="Proteomes" id="UP001139700"/>
    </source>
</evidence>
<gene>
    <name evidence="4" type="ORF">LXM24_07070</name>
</gene>
<dbReference type="Proteomes" id="UP001139700">
    <property type="component" value="Unassembled WGS sequence"/>
</dbReference>
<dbReference type="GO" id="GO:0000160">
    <property type="term" value="P:phosphorelay signal transduction system"/>
    <property type="evidence" value="ECO:0007669"/>
    <property type="project" value="InterPro"/>
</dbReference>
<keyword evidence="1 2" id="KW-0238">DNA-binding</keyword>
<dbReference type="Gene3D" id="1.10.10.10">
    <property type="entry name" value="Winged helix-like DNA-binding domain superfamily/Winged helix DNA-binding domain"/>
    <property type="match status" value="1"/>
</dbReference>
<dbReference type="InterPro" id="IPR001867">
    <property type="entry name" value="OmpR/PhoB-type_DNA-bd"/>
</dbReference>
<name>A0A9X1P8B0_9BACT</name>
<protein>
    <recommendedName>
        <fullName evidence="3">OmpR/PhoB-type domain-containing protein</fullName>
    </recommendedName>
</protein>
<comment type="caution">
    <text evidence="4">The sequence shown here is derived from an EMBL/GenBank/DDBJ whole genome shotgun (WGS) entry which is preliminary data.</text>
</comment>
<organism evidence="4 5">
    <name type="scientific">Dyadobacter fanqingshengii</name>
    <dbReference type="NCBI Taxonomy" id="2906443"/>
    <lineage>
        <taxon>Bacteria</taxon>
        <taxon>Pseudomonadati</taxon>
        <taxon>Bacteroidota</taxon>
        <taxon>Cytophagia</taxon>
        <taxon>Cytophagales</taxon>
        <taxon>Spirosomataceae</taxon>
        <taxon>Dyadobacter</taxon>
    </lineage>
</organism>
<keyword evidence="5" id="KW-1185">Reference proteome</keyword>
<evidence type="ECO:0000256" key="2">
    <source>
        <dbReference type="PROSITE-ProRule" id="PRU01091"/>
    </source>
</evidence>
<proteinExistence type="predicted"/>
<dbReference type="PROSITE" id="PS51755">
    <property type="entry name" value="OMPR_PHOB"/>
    <property type="match status" value="1"/>
</dbReference>
<evidence type="ECO:0000313" key="4">
    <source>
        <dbReference type="EMBL" id="MCF0039842.1"/>
    </source>
</evidence>
<reference evidence="4" key="1">
    <citation type="submission" date="2021-12" db="EMBL/GenBank/DDBJ databases">
        <title>Novel species in genus Dyadobacter.</title>
        <authorList>
            <person name="Ma C."/>
        </authorList>
    </citation>
    <scope>NUCLEOTIDE SEQUENCE</scope>
    <source>
        <strain evidence="4">CY399</strain>
    </source>
</reference>
<dbReference type="GO" id="GO:0003677">
    <property type="term" value="F:DNA binding"/>
    <property type="evidence" value="ECO:0007669"/>
    <property type="project" value="UniProtKB-UniRule"/>
</dbReference>
<evidence type="ECO:0000259" key="3">
    <source>
        <dbReference type="PROSITE" id="PS51755"/>
    </source>
</evidence>
<dbReference type="GO" id="GO:0006355">
    <property type="term" value="P:regulation of DNA-templated transcription"/>
    <property type="evidence" value="ECO:0007669"/>
    <property type="project" value="InterPro"/>
</dbReference>
<dbReference type="EMBL" id="JAJTTA010000002">
    <property type="protein sequence ID" value="MCF0039842.1"/>
    <property type="molecule type" value="Genomic_DNA"/>
</dbReference>
<sequence length="42" mass="5103">MELWVDDSFFNGRSLDVFITKLRRHLKDDPQIQIIDIRGDWI</sequence>
<evidence type="ECO:0000256" key="1">
    <source>
        <dbReference type="ARBA" id="ARBA00023125"/>
    </source>
</evidence>